<sequence>MGKFTIPDEVLHDVDLDSGTCRIGSAADVRRLKPESRPPAGLCRQLAAAFEITVFLQEFRLGKWSNGPLKKPQLIFRRPIHVVFPGLKLGRCVLVSVFHKFQTEIPVCIEIGSAGKPCGMPPMHHIQAEIPFFRVKFRFVKFIVPDQLPFFAGWKNTVRVFHVKNPFFILHAKGNVCLQIILCNTAARLFRDRNPCGKEESTPYFRGGSRMNILNFDAS</sequence>
<organism evidence="1">
    <name type="scientific">bioreactor metagenome</name>
    <dbReference type="NCBI Taxonomy" id="1076179"/>
    <lineage>
        <taxon>unclassified sequences</taxon>
        <taxon>metagenomes</taxon>
        <taxon>ecological metagenomes</taxon>
    </lineage>
</organism>
<proteinExistence type="predicted"/>
<comment type="caution">
    <text evidence="1">The sequence shown here is derived from an EMBL/GenBank/DDBJ whole genome shotgun (WGS) entry which is preliminary data.</text>
</comment>
<name>A0A645H6G4_9ZZZZ</name>
<accession>A0A645H6G4</accession>
<reference evidence="1" key="1">
    <citation type="submission" date="2019-08" db="EMBL/GenBank/DDBJ databases">
        <authorList>
            <person name="Kucharzyk K."/>
            <person name="Murdoch R.W."/>
            <person name="Higgins S."/>
            <person name="Loffler F."/>
        </authorList>
    </citation>
    <scope>NUCLEOTIDE SEQUENCE</scope>
</reference>
<dbReference type="EMBL" id="VSSQ01086690">
    <property type="protein sequence ID" value="MPN33932.1"/>
    <property type="molecule type" value="Genomic_DNA"/>
</dbReference>
<gene>
    <name evidence="1" type="ORF">SDC9_181424</name>
</gene>
<dbReference type="AlphaFoldDB" id="A0A645H6G4"/>
<protein>
    <submittedName>
        <fullName evidence="1">Uncharacterized protein</fullName>
    </submittedName>
</protein>
<evidence type="ECO:0000313" key="1">
    <source>
        <dbReference type="EMBL" id="MPN33932.1"/>
    </source>
</evidence>